<dbReference type="InterPro" id="IPR010992">
    <property type="entry name" value="IHF-like_DNA-bd_dom_sf"/>
</dbReference>
<dbReference type="STRING" id="1817863.A2Y62_06680"/>
<dbReference type="SUPFAM" id="SSF47729">
    <property type="entry name" value="IHF-like DNA-binding proteins"/>
    <property type="match status" value="1"/>
</dbReference>
<sequence length="91" mass="10347">MIKKDIANKICLETNISIQQSLVFTNKIIETIKEQLKTGKSVYIRGFGNFIVRNKKLGKARHLKTLESLDIEPGKVVKFKPGYKLKSIDKA</sequence>
<evidence type="ECO:0000313" key="3">
    <source>
        <dbReference type="Proteomes" id="UP000178943"/>
    </source>
</evidence>
<comment type="caution">
    <text evidence="2">The sequence shown here is derived from an EMBL/GenBank/DDBJ whole genome shotgun (WGS) entry which is preliminary data.</text>
</comment>
<gene>
    <name evidence="2" type="ORF">A2Y62_06680</name>
</gene>
<accession>A0A1F5VM61</accession>
<dbReference type="GO" id="GO:0003677">
    <property type="term" value="F:DNA binding"/>
    <property type="evidence" value="ECO:0007669"/>
    <property type="project" value="InterPro"/>
</dbReference>
<organism evidence="2 3">
    <name type="scientific">Candidatus Fischerbacteria bacterium RBG_13_37_8</name>
    <dbReference type="NCBI Taxonomy" id="1817863"/>
    <lineage>
        <taxon>Bacteria</taxon>
        <taxon>Candidatus Fischeribacteriota</taxon>
    </lineage>
</organism>
<dbReference type="PANTHER" id="PTHR33175">
    <property type="entry name" value="DNA-BINDING PROTEIN HU"/>
    <property type="match status" value="1"/>
</dbReference>
<name>A0A1F5VM61_9BACT</name>
<reference evidence="2 3" key="1">
    <citation type="journal article" date="2016" name="Nat. Commun.">
        <title>Thousands of microbial genomes shed light on interconnected biogeochemical processes in an aquifer system.</title>
        <authorList>
            <person name="Anantharaman K."/>
            <person name="Brown C.T."/>
            <person name="Hug L.A."/>
            <person name="Sharon I."/>
            <person name="Castelle C.J."/>
            <person name="Probst A.J."/>
            <person name="Thomas B.C."/>
            <person name="Singh A."/>
            <person name="Wilkins M.J."/>
            <person name="Karaoz U."/>
            <person name="Brodie E.L."/>
            <person name="Williams K.H."/>
            <person name="Hubbard S.S."/>
            <person name="Banfield J.F."/>
        </authorList>
    </citation>
    <scope>NUCLEOTIDE SEQUENCE [LARGE SCALE GENOMIC DNA]</scope>
</reference>
<dbReference type="Proteomes" id="UP000178943">
    <property type="component" value="Unassembled WGS sequence"/>
</dbReference>
<dbReference type="Gene3D" id="4.10.520.10">
    <property type="entry name" value="IHF-like DNA-binding proteins"/>
    <property type="match status" value="1"/>
</dbReference>
<evidence type="ECO:0000313" key="2">
    <source>
        <dbReference type="EMBL" id="OGF64514.1"/>
    </source>
</evidence>
<dbReference type="AlphaFoldDB" id="A0A1F5VM61"/>
<evidence type="ECO:0008006" key="4">
    <source>
        <dbReference type="Google" id="ProtNLM"/>
    </source>
</evidence>
<proteinExistence type="inferred from homology"/>
<dbReference type="PRINTS" id="PR01727">
    <property type="entry name" value="DNABINDINGHU"/>
</dbReference>
<dbReference type="GO" id="GO:0005829">
    <property type="term" value="C:cytosol"/>
    <property type="evidence" value="ECO:0007669"/>
    <property type="project" value="TreeGrafter"/>
</dbReference>
<dbReference type="SMART" id="SM00411">
    <property type="entry name" value="BHL"/>
    <property type="match status" value="1"/>
</dbReference>
<comment type="similarity">
    <text evidence="1">Belongs to the bacterial histone-like protein family.</text>
</comment>
<dbReference type="GO" id="GO:0030527">
    <property type="term" value="F:structural constituent of chromatin"/>
    <property type="evidence" value="ECO:0007669"/>
    <property type="project" value="InterPro"/>
</dbReference>
<dbReference type="InterPro" id="IPR000119">
    <property type="entry name" value="Hist_DNA-bd"/>
</dbReference>
<protein>
    <recommendedName>
        <fullName evidence="4">Integration host factor subunit beta</fullName>
    </recommendedName>
</protein>
<dbReference type="EMBL" id="MFGW01000136">
    <property type="protein sequence ID" value="OGF64514.1"/>
    <property type="molecule type" value="Genomic_DNA"/>
</dbReference>
<dbReference type="Pfam" id="PF00216">
    <property type="entry name" value="Bac_DNA_binding"/>
    <property type="match status" value="1"/>
</dbReference>
<evidence type="ECO:0000256" key="1">
    <source>
        <dbReference type="RuleBase" id="RU003939"/>
    </source>
</evidence>
<dbReference type="PANTHER" id="PTHR33175:SF2">
    <property type="entry name" value="INTEGRATION HOST FACTOR SUBUNIT ALPHA"/>
    <property type="match status" value="1"/>
</dbReference>